<evidence type="ECO:0000256" key="5">
    <source>
        <dbReference type="ARBA" id="ARBA00047899"/>
    </source>
</evidence>
<dbReference type="InterPro" id="IPR032872">
    <property type="entry name" value="WAK_assoc_C"/>
</dbReference>
<keyword evidence="11" id="KW-1185">Reference proteome</keyword>
<evidence type="ECO:0000313" key="10">
    <source>
        <dbReference type="EMBL" id="KAK4567669.1"/>
    </source>
</evidence>
<feature type="domain" description="Wall-associated receptor kinase galacturonan-binding" evidence="8">
    <location>
        <begin position="37"/>
        <end position="99"/>
    </location>
</feature>
<proteinExistence type="predicted"/>
<comment type="subcellular location">
    <subcellularLocation>
        <location evidence="1">Membrane</location>
        <topology evidence="1">Single-pass membrane protein</topology>
    </subcellularLocation>
</comment>
<dbReference type="GO" id="GO:0016020">
    <property type="term" value="C:membrane"/>
    <property type="evidence" value="ECO:0007669"/>
    <property type="project" value="UniProtKB-SubCell"/>
</dbReference>
<accession>A0AAN7IE75</accession>
<gene>
    <name evidence="10" type="ORF">RGQ29_003431</name>
</gene>
<feature type="domain" description="Wall-associated receptor kinase C-terminal" evidence="9">
    <location>
        <begin position="165"/>
        <end position="245"/>
    </location>
</feature>
<keyword evidence="3 7" id="KW-0732">Signal</keyword>
<evidence type="ECO:0000259" key="9">
    <source>
        <dbReference type="Pfam" id="PF14380"/>
    </source>
</evidence>
<name>A0AAN7IE75_QUERU</name>
<dbReference type="Pfam" id="PF13947">
    <property type="entry name" value="GUB_WAK_bind"/>
    <property type="match status" value="1"/>
</dbReference>
<feature type="chain" id="PRO_5042863917" description="non-specific serine/threonine protein kinase" evidence="7">
    <location>
        <begin position="27"/>
        <end position="266"/>
    </location>
</feature>
<dbReference type="Proteomes" id="UP001324115">
    <property type="component" value="Unassembled WGS sequence"/>
</dbReference>
<dbReference type="PANTHER" id="PTHR33138:SF72">
    <property type="entry name" value="WALL-ASSOCIATED RECEPTOR KINASE CARBOXY-TERMINAL PROTEIN"/>
    <property type="match status" value="1"/>
</dbReference>
<sequence length="266" mass="29691">MNSHYLALSSLITLFFFLTILTPSYCTAVERFVECSIPFDCGRIKNISYPFLGGDRPDYCGFPEFKLGCRGDEYPIISFEELEFRVLNINQSHLIMTIARLDLLNGPCPSTPKFVNTTLDFNNFDYQPTDQNLTLFYDCPSEVSGLDGAKNFSCGLDNTANYFVNESFTGIDELFEKCHRHIRVPVLGSTALINESLGLQKVLNQGFDVDYHNSWAITCLGCGASGGICGFNSSSHPFVCLCRDGDQQPLFCSSKYACSFLFSLLD</sequence>
<dbReference type="GO" id="GO:0030247">
    <property type="term" value="F:polysaccharide binding"/>
    <property type="evidence" value="ECO:0007669"/>
    <property type="project" value="InterPro"/>
</dbReference>
<evidence type="ECO:0000256" key="3">
    <source>
        <dbReference type="ARBA" id="ARBA00022729"/>
    </source>
</evidence>
<evidence type="ECO:0000256" key="6">
    <source>
        <dbReference type="ARBA" id="ARBA00048679"/>
    </source>
</evidence>
<dbReference type="InterPro" id="IPR025287">
    <property type="entry name" value="WAK_GUB"/>
</dbReference>
<evidence type="ECO:0000313" key="11">
    <source>
        <dbReference type="Proteomes" id="UP001324115"/>
    </source>
</evidence>
<evidence type="ECO:0000256" key="4">
    <source>
        <dbReference type="ARBA" id="ARBA00023180"/>
    </source>
</evidence>
<comment type="catalytic activity">
    <reaction evidence="5">
        <text>L-threonyl-[protein] + ATP = O-phospho-L-threonyl-[protein] + ADP + H(+)</text>
        <dbReference type="Rhea" id="RHEA:46608"/>
        <dbReference type="Rhea" id="RHEA-COMP:11060"/>
        <dbReference type="Rhea" id="RHEA-COMP:11605"/>
        <dbReference type="ChEBI" id="CHEBI:15378"/>
        <dbReference type="ChEBI" id="CHEBI:30013"/>
        <dbReference type="ChEBI" id="CHEBI:30616"/>
        <dbReference type="ChEBI" id="CHEBI:61977"/>
        <dbReference type="ChEBI" id="CHEBI:456216"/>
        <dbReference type="EC" id="2.7.11.1"/>
    </reaction>
</comment>
<dbReference type="Pfam" id="PF14380">
    <property type="entry name" value="WAK_assoc"/>
    <property type="match status" value="1"/>
</dbReference>
<reference evidence="10 11" key="1">
    <citation type="journal article" date="2023" name="G3 (Bethesda)">
        <title>A haplotype-resolved chromosome-scale genome for Quercus rubra L. provides insights into the genetics of adaptive traits for red oak species.</title>
        <authorList>
            <person name="Kapoor B."/>
            <person name="Jenkins J."/>
            <person name="Schmutz J."/>
            <person name="Zhebentyayeva T."/>
            <person name="Kuelheim C."/>
            <person name="Coggeshall M."/>
            <person name="Heim C."/>
            <person name="Lasky J.R."/>
            <person name="Leites L."/>
            <person name="Islam-Faridi N."/>
            <person name="Romero-Severson J."/>
            <person name="DeLeo V.L."/>
            <person name="Lucas S.M."/>
            <person name="Lazic D."/>
            <person name="Gailing O."/>
            <person name="Carlson J."/>
            <person name="Staton M."/>
        </authorList>
    </citation>
    <scope>NUCLEOTIDE SEQUENCE [LARGE SCALE GENOMIC DNA]</scope>
    <source>
        <strain evidence="10">Pseudo-F2</strain>
    </source>
</reference>
<feature type="signal peptide" evidence="7">
    <location>
        <begin position="1"/>
        <end position="26"/>
    </location>
</feature>
<comment type="catalytic activity">
    <reaction evidence="6">
        <text>L-seryl-[protein] + ATP = O-phospho-L-seryl-[protein] + ADP + H(+)</text>
        <dbReference type="Rhea" id="RHEA:17989"/>
        <dbReference type="Rhea" id="RHEA-COMP:9863"/>
        <dbReference type="Rhea" id="RHEA-COMP:11604"/>
        <dbReference type="ChEBI" id="CHEBI:15378"/>
        <dbReference type="ChEBI" id="CHEBI:29999"/>
        <dbReference type="ChEBI" id="CHEBI:30616"/>
        <dbReference type="ChEBI" id="CHEBI:83421"/>
        <dbReference type="ChEBI" id="CHEBI:456216"/>
        <dbReference type="EC" id="2.7.11.1"/>
    </reaction>
</comment>
<dbReference type="PANTHER" id="PTHR33138">
    <property type="entry name" value="OS01G0690200 PROTEIN"/>
    <property type="match status" value="1"/>
</dbReference>
<dbReference type="AlphaFoldDB" id="A0AAN7IE75"/>
<dbReference type="EC" id="2.7.11.1" evidence="2"/>
<keyword evidence="4" id="KW-0325">Glycoprotein</keyword>
<dbReference type="EMBL" id="JAXUIC010000010">
    <property type="protein sequence ID" value="KAK4567669.1"/>
    <property type="molecule type" value="Genomic_DNA"/>
</dbReference>
<evidence type="ECO:0000256" key="7">
    <source>
        <dbReference type="SAM" id="SignalP"/>
    </source>
</evidence>
<evidence type="ECO:0000256" key="1">
    <source>
        <dbReference type="ARBA" id="ARBA00004167"/>
    </source>
</evidence>
<evidence type="ECO:0000256" key="2">
    <source>
        <dbReference type="ARBA" id="ARBA00012513"/>
    </source>
</evidence>
<comment type="caution">
    <text evidence="10">The sequence shown here is derived from an EMBL/GenBank/DDBJ whole genome shotgun (WGS) entry which is preliminary data.</text>
</comment>
<dbReference type="GO" id="GO:0004674">
    <property type="term" value="F:protein serine/threonine kinase activity"/>
    <property type="evidence" value="ECO:0007669"/>
    <property type="project" value="UniProtKB-EC"/>
</dbReference>
<protein>
    <recommendedName>
        <fullName evidence="2">non-specific serine/threonine protein kinase</fullName>
        <ecNumber evidence="2">2.7.11.1</ecNumber>
    </recommendedName>
</protein>
<organism evidence="10 11">
    <name type="scientific">Quercus rubra</name>
    <name type="common">Northern red oak</name>
    <name type="synonym">Quercus borealis</name>
    <dbReference type="NCBI Taxonomy" id="3512"/>
    <lineage>
        <taxon>Eukaryota</taxon>
        <taxon>Viridiplantae</taxon>
        <taxon>Streptophyta</taxon>
        <taxon>Embryophyta</taxon>
        <taxon>Tracheophyta</taxon>
        <taxon>Spermatophyta</taxon>
        <taxon>Magnoliopsida</taxon>
        <taxon>eudicotyledons</taxon>
        <taxon>Gunneridae</taxon>
        <taxon>Pentapetalae</taxon>
        <taxon>rosids</taxon>
        <taxon>fabids</taxon>
        <taxon>Fagales</taxon>
        <taxon>Fagaceae</taxon>
        <taxon>Quercus</taxon>
    </lineage>
</organism>
<evidence type="ECO:0000259" key="8">
    <source>
        <dbReference type="Pfam" id="PF13947"/>
    </source>
</evidence>